<feature type="transmembrane region" description="Helical" evidence="1">
    <location>
        <begin position="6"/>
        <end position="26"/>
    </location>
</feature>
<gene>
    <name evidence="2" type="ORF">EAH78_02105</name>
</gene>
<reference evidence="2 3" key="1">
    <citation type="journal article" date="2019" name="Environ. Microbiol.">
        <title>Species interactions and distinct microbial communities in high Arctic permafrost affected cryosols are associated with the CH4 and CO2 gas fluxes.</title>
        <authorList>
            <person name="Altshuler I."/>
            <person name="Hamel J."/>
            <person name="Turney S."/>
            <person name="Magnuson E."/>
            <person name="Levesque R."/>
            <person name="Greer C."/>
            <person name="Whyte L.G."/>
        </authorList>
    </citation>
    <scope>NUCLEOTIDE SEQUENCE [LARGE SCALE GENOMIC DNA]</scope>
    <source>
        <strain evidence="2 3">E3</strain>
    </source>
</reference>
<evidence type="ECO:0000313" key="2">
    <source>
        <dbReference type="EMBL" id="TPG81961.1"/>
    </source>
</evidence>
<protein>
    <submittedName>
        <fullName evidence="2">Uncharacterized protein</fullName>
    </submittedName>
</protein>
<dbReference type="EMBL" id="RCZE01000001">
    <property type="protein sequence ID" value="TPG81961.1"/>
    <property type="molecule type" value="Genomic_DNA"/>
</dbReference>
<keyword evidence="1" id="KW-0472">Membrane</keyword>
<dbReference type="AlphaFoldDB" id="A0A502I514"/>
<accession>A0A502I514</accession>
<evidence type="ECO:0000313" key="3">
    <source>
        <dbReference type="Proteomes" id="UP000317933"/>
    </source>
</evidence>
<name>A0A502I514_9PSED</name>
<keyword evidence="1" id="KW-0812">Transmembrane</keyword>
<evidence type="ECO:0000256" key="1">
    <source>
        <dbReference type="SAM" id="Phobius"/>
    </source>
</evidence>
<comment type="caution">
    <text evidence="2">The sequence shown here is derived from an EMBL/GenBank/DDBJ whole genome shotgun (WGS) entry which is preliminary data.</text>
</comment>
<sequence length="120" mass="13141">MSITLLIAFLSSIGLLAILVLFAVLVRMERSVAPTLIAHPNALWVGGEDGGVFIEVSKAEAPNYYVQVRHENGDMWSQGWVRYSTKDGFPLSAAGITGFDGEQLYLHTSTAMTPEKARDR</sequence>
<organism evidence="2 3">
    <name type="scientific">Pseudomonas arsenicoxydans</name>
    <dbReference type="NCBI Taxonomy" id="702115"/>
    <lineage>
        <taxon>Bacteria</taxon>
        <taxon>Pseudomonadati</taxon>
        <taxon>Pseudomonadota</taxon>
        <taxon>Gammaproteobacteria</taxon>
        <taxon>Pseudomonadales</taxon>
        <taxon>Pseudomonadaceae</taxon>
        <taxon>Pseudomonas</taxon>
    </lineage>
</organism>
<proteinExistence type="predicted"/>
<dbReference type="Proteomes" id="UP000317933">
    <property type="component" value="Unassembled WGS sequence"/>
</dbReference>
<keyword evidence="1" id="KW-1133">Transmembrane helix</keyword>